<reference evidence="2" key="1">
    <citation type="submission" date="2018-02" db="EMBL/GenBank/DDBJ databases">
        <title>Genome sequence of Desulfocucumis palustris strain NAW-5.</title>
        <authorList>
            <person name="Watanabe M."/>
            <person name="Kojima H."/>
            <person name="Fukui M."/>
        </authorList>
    </citation>
    <scope>NUCLEOTIDE SEQUENCE [LARGE SCALE GENOMIC DNA]</scope>
    <source>
        <strain evidence="2">NAW-5</strain>
    </source>
</reference>
<keyword evidence="2" id="KW-1185">Reference proteome</keyword>
<dbReference type="EMBL" id="BFAV01000172">
    <property type="protein sequence ID" value="GBF35566.1"/>
    <property type="molecule type" value="Genomic_DNA"/>
</dbReference>
<dbReference type="Proteomes" id="UP000239549">
    <property type="component" value="Unassembled WGS sequence"/>
</dbReference>
<name>A0A2L2XMK2_9FIRM</name>
<sequence length="44" mass="5212">MEASEIKKILNNRKKMYQEYLAEIREENRCPAGDVKKQTVTVKK</sequence>
<evidence type="ECO:0000313" key="2">
    <source>
        <dbReference type="Proteomes" id="UP000239549"/>
    </source>
</evidence>
<proteinExistence type="predicted"/>
<gene>
    <name evidence="1" type="ORF">DCCM_4695</name>
</gene>
<organism evidence="1 2">
    <name type="scientific">Desulfocucumis palustris</name>
    <dbReference type="NCBI Taxonomy" id="1898651"/>
    <lineage>
        <taxon>Bacteria</taxon>
        <taxon>Bacillati</taxon>
        <taxon>Bacillota</taxon>
        <taxon>Clostridia</taxon>
        <taxon>Eubacteriales</taxon>
        <taxon>Desulfocucumaceae</taxon>
        <taxon>Desulfocucumis</taxon>
    </lineage>
</organism>
<comment type="caution">
    <text evidence="1">The sequence shown here is derived from an EMBL/GenBank/DDBJ whole genome shotgun (WGS) entry which is preliminary data.</text>
</comment>
<protein>
    <submittedName>
        <fullName evidence="1">Uncharacterized protein</fullName>
    </submittedName>
</protein>
<evidence type="ECO:0000313" key="1">
    <source>
        <dbReference type="EMBL" id="GBF35566.1"/>
    </source>
</evidence>
<dbReference type="RefSeq" id="WP_269433767.1">
    <property type="nucleotide sequence ID" value="NZ_BFAV01000172.1"/>
</dbReference>
<accession>A0A2L2XMK2</accession>
<dbReference type="AlphaFoldDB" id="A0A2L2XMK2"/>